<dbReference type="PANTHER" id="PTHR43285">
    <property type="entry name" value="ANTHRANILATE PHOSPHORIBOSYLTRANSFERASE"/>
    <property type="match status" value="1"/>
</dbReference>
<comment type="pathway">
    <text evidence="1 8">Amino-acid biosynthesis; L-tryptophan biosynthesis; L-tryptophan from chorismate: step 2/5.</text>
</comment>
<feature type="binding site" evidence="8">
    <location>
        <position position="112"/>
    </location>
    <ligand>
        <name>anthranilate</name>
        <dbReference type="ChEBI" id="CHEBI:16567"/>
        <label>1</label>
    </ligand>
</feature>
<feature type="binding site" evidence="8">
    <location>
        <position position="226"/>
    </location>
    <ligand>
        <name>Mg(2+)</name>
        <dbReference type="ChEBI" id="CHEBI:18420"/>
        <label>2</label>
    </ligand>
</feature>
<keyword evidence="6 8" id="KW-0822">Tryptophan biosynthesis</keyword>
<comment type="similarity">
    <text evidence="8">Belongs to the anthranilate phosphoribosyltransferase family.</text>
</comment>
<feature type="binding site" evidence="8">
    <location>
        <begin position="109"/>
        <end position="117"/>
    </location>
    <ligand>
        <name>5-phospho-alpha-D-ribose 1-diphosphate</name>
        <dbReference type="ChEBI" id="CHEBI:58017"/>
    </ligand>
</feature>
<feature type="binding site" evidence="8">
    <location>
        <begin position="84"/>
        <end position="85"/>
    </location>
    <ligand>
        <name>5-phospho-alpha-D-ribose 1-diphosphate</name>
        <dbReference type="ChEBI" id="CHEBI:58017"/>
    </ligand>
</feature>
<protein>
    <recommendedName>
        <fullName evidence="2 8">Anthranilate phosphoribosyltransferase</fullName>
        <ecNumber evidence="2 8">2.4.2.18</ecNumber>
    </recommendedName>
</protein>
<comment type="catalytic activity">
    <reaction evidence="8">
        <text>N-(5-phospho-beta-D-ribosyl)anthranilate + diphosphate = 5-phospho-alpha-D-ribose 1-diphosphate + anthranilate</text>
        <dbReference type="Rhea" id="RHEA:11768"/>
        <dbReference type="ChEBI" id="CHEBI:16567"/>
        <dbReference type="ChEBI" id="CHEBI:18277"/>
        <dbReference type="ChEBI" id="CHEBI:33019"/>
        <dbReference type="ChEBI" id="CHEBI:58017"/>
        <dbReference type="EC" id="2.4.2.18"/>
    </reaction>
</comment>
<comment type="caution">
    <text evidence="11">The sequence shown here is derived from an EMBL/GenBank/DDBJ whole genome shotgun (WGS) entry which is preliminary data.</text>
</comment>
<feature type="binding site" evidence="8">
    <location>
        <position position="225"/>
    </location>
    <ligand>
        <name>Mg(2+)</name>
        <dbReference type="ChEBI" id="CHEBI:18420"/>
        <label>2</label>
    </ligand>
</feature>
<proteinExistence type="inferred from homology"/>
<evidence type="ECO:0000256" key="5">
    <source>
        <dbReference type="ARBA" id="ARBA00022679"/>
    </source>
</evidence>
<feature type="binding site" evidence="8">
    <location>
        <begin position="91"/>
        <end position="94"/>
    </location>
    <ligand>
        <name>5-phospho-alpha-D-ribose 1-diphosphate</name>
        <dbReference type="ChEBI" id="CHEBI:58017"/>
    </ligand>
</feature>
<feature type="domain" description="Glycosyl transferase family 3" evidence="9">
    <location>
        <begin position="75"/>
        <end position="323"/>
    </location>
</feature>
<evidence type="ECO:0000256" key="3">
    <source>
        <dbReference type="ARBA" id="ARBA00022605"/>
    </source>
</evidence>
<dbReference type="InterPro" id="IPR036320">
    <property type="entry name" value="Glycosyl_Trfase_fam3_N_dom_sf"/>
</dbReference>
<dbReference type="Proteomes" id="UP001524383">
    <property type="component" value="Unassembled WGS sequence"/>
</dbReference>
<keyword evidence="12" id="KW-1185">Reference proteome</keyword>
<evidence type="ECO:0000256" key="4">
    <source>
        <dbReference type="ARBA" id="ARBA00022676"/>
    </source>
</evidence>
<feature type="domain" description="Glycosyl transferase family 3 N-terminal" evidence="10">
    <location>
        <begin position="21"/>
        <end position="65"/>
    </location>
</feature>
<evidence type="ECO:0000313" key="12">
    <source>
        <dbReference type="Proteomes" id="UP001524383"/>
    </source>
</evidence>
<dbReference type="GO" id="GO:0000162">
    <property type="term" value="P:L-tryptophan biosynthetic process"/>
    <property type="evidence" value="ECO:0007669"/>
    <property type="project" value="UniProtKB-UniRule"/>
</dbReference>
<keyword evidence="5 8" id="KW-0808">Transferase</keyword>
<dbReference type="HAMAP" id="MF_00211">
    <property type="entry name" value="TrpD"/>
    <property type="match status" value="1"/>
</dbReference>
<feature type="binding site" evidence="8">
    <location>
        <position position="81"/>
    </location>
    <ligand>
        <name>5-phospho-alpha-D-ribose 1-diphosphate</name>
        <dbReference type="ChEBI" id="CHEBI:58017"/>
    </ligand>
</feature>
<dbReference type="Gene3D" id="1.20.970.10">
    <property type="entry name" value="Transferase, Pyrimidine Nucleoside Phosphorylase, Chain C"/>
    <property type="match status" value="1"/>
</dbReference>
<sequence>MIQEVCVAMAENAPLPQGGFALAFEDLISGSATPAQAGAYLYALRNRTLTGADLATCASILISHAKTIQIPGSDRAIDTCGTGGDHAMTFNISTAAAFVAAGAGIPVLKHGNRAQTSRSGSADVLSALGVCVDASGDQVIRSFEEANIAFLPAPKYHPALKKLAGVRSELGFRTIFNIIGPLCNPAGPINRIIGVADPALLRPMAEALRSLGVQRALIVAGDRMDELSLSGENRICELCSGEITGYTLNAADLGLPEASCDLLRVRSPEESALCVRQVLAGREGPARDIVLLNAAGAILPGGGASSFPAALRMAADAIDSGRAADALSLLAEITGGI</sequence>
<feature type="binding site" evidence="8">
    <location>
        <position position="89"/>
    </location>
    <ligand>
        <name>5-phospho-alpha-D-ribose 1-diphosphate</name>
        <dbReference type="ChEBI" id="CHEBI:58017"/>
    </ligand>
</feature>
<gene>
    <name evidence="8 11" type="primary">trpD</name>
    <name evidence="11" type="ORF">FTO68_00700</name>
</gene>
<evidence type="ECO:0000256" key="2">
    <source>
        <dbReference type="ARBA" id="ARBA00011948"/>
    </source>
</evidence>
<keyword evidence="8" id="KW-0479">Metal-binding</keyword>
<evidence type="ECO:0000259" key="9">
    <source>
        <dbReference type="Pfam" id="PF00591"/>
    </source>
</evidence>
<feature type="binding site" evidence="8">
    <location>
        <position position="121"/>
    </location>
    <ligand>
        <name>5-phospho-alpha-D-ribose 1-diphosphate</name>
        <dbReference type="ChEBI" id="CHEBI:58017"/>
    </ligand>
</feature>
<comment type="subunit">
    <text evidence="8">Homodimer.</text>
</comment>
<comment type="cofactor">
    <cofactor evidence="8">
        <name>Mg(2+)</name>
        <dbReference type="ChEBI" id="CHEBI:18420"/>
    </cofactor>
    <text evidence="8">Binds 2 magnesium ions per monomer.</text>
</comment>
<dbReference type="RefSeq" id="WP_255331422.1">
    <property type="nucleotide sequence ID" value="NZ_VOTZ01000001.1"/>
</dbReference>
<dbReference type="InterPro" id="IPR017459">
    <property type="entry name" value="Glycosyl_Trfase_fam3_N_dom"/>
</dbReference>
<evidence type="ECO:0000313" key="11">
    <source>
        <dbReference type="EMBL" id="MCQ1537514.1"/>
    </source>
</evidence>
<feature type="binding site" evidence="8">
    <location>
        <position position="167"/>
    </location>
    <ligand>
        <name>anthranilate</name>
        <dbReference type="ChEBI" id="CHEBI:16567"/>
        <label>2</label>
    </ligand>
</feature>
<evidence type="ECO:0000256" key="6">
    <source>
        <dbReference type="ARBA" id="ARBA00022822"/>
    </source>
</evidence>
<dbReference type="Pfam" id="PF02885">
    <property type="entry name" value="Glycos_trans_3N"/>
    <property type="match status" value="1"/>
</dbReference>
<evidence type="ECO:0000256" key="1">
    <source>
        <dbReference type="ARBA" id="ARBA00004907"/>
    </source>
</evidence>
<keyword evidence="8" id="KW-0460">Magnesium</keyword>
<keyword evidence="3 8" id="KW-0028">Amino-acid biosynthesis</keyword>
<dbReference type="GO" id="GO:0004048">
    <property type="term" value="F:anthranilate phosphoribosyltransferase activity"/>
    <property type="evidence" value="ECO:0007669"/>
    <property type="project" value="UniProtKB-UniRule"/>
</dbReference>
<dbReference type="InterPro" id="IPR035902">
    <property type="entry name" value="Nuc_phospho_transferase"/>
</dbReference>
<dbReference type="FunFam" id="3.40.1030.10:FF:000002">
    <property type="entry name" value="Anthranilate phosphoribosyltransferase"/>
    <property type="match status" value="1"/>
</dbReference>
<keyword evidence="4 8" id="KW-0328">Glycosyltransferase</keyword>
<dbReference type="InterPro" id="IPR000312">
    <property type="entry name" value="Glycosyl_Trfase_fam3"/>
</dbReference>
<evidence type="ECO:0000256" key="7">
    <source>
        <dbReference type="ARBA" id="ARBA00023141"/>
    </source>
</evidence>
<evidence type="ECO:0000259" key="10">
    <source>
        <dbReference type="Pfam" id="PF02885"/>
    </source>
</evidence>
<dbReference type="EMBL" id="VOTZ01000001">
    <property type="protein sequence ID" value="MCQ1537514.1"/>
    <property type="molecule type" value="Genomic_DNA"/>
</dbReference>
<feature type="binding site" evidence="8">
    <location>
        <position position="226"/>
    </location>
    <ligand>
        <name>Mg(2+)</name>
        <dbReference type="ChEBI" id="CHEBI:18420"/>
        <label>1</label>
    </ligand>
</feature>
<dbReference type="EC" id="2.4.2.18" evidence="2 8"/>
<name>A0ABD4TES8_9EURY</name>
<feature type="binding site" evidence="8">
    <location>
        <position position="81"/>
    </location>
    <ligand>
        <name>anthranilate</name>
        <dbReference type="ChEBI" id="CHEBI:16567"/>
        <label>1</label>
    </ligand>
</feature>
<dbReference type="AlphaFoldDB" id="A0ABD4TES8"/>
<dbReference type="Gene3D" id="3.40.1030.10">
    <property type="entry name" value="Nucleoside phosphorylase/phosphoribosyltransferase catalytic domain"/>
    <property type="match status" value="1"/>
</dbReference>
<evidence type="ECO:0000256" key="8">
    <source>
        <dbReference type="HAMAP-Rule" id="MF_00211"/>
    </source>
</evidence>
<feature type="binding site" evidence="8">
    <location>
        <position position="93"/>
    </location>
    <ligand>
        <name>Mg(2+)</name>
        <dbReference type="ChEBI" id="CHEBI:18420"/>
        <label>1</label>
    </ligand>
</feature>
<organism evidence="11 12">
    <name type="scientific">Methanocalculus taiwanensis</name>
    <dbReference type="NCBI Taxonomy" id="106207"/>
    <lineage>
        <taxon>Archaea</taxon>
        <taxon>Methanobacteriati</taxon>
        <taxon>Methanobacteriota</taxon>
        <taxon>Stenosarchaea group</taxon>
        <taxon>Methanomicrobia</taxon>
        <taxon>Methanomicrobiales</taxon>
        <taxon>Methanocalculaceae</taxon>
        <taxon>Methanocalculus</taxon>
    </lineage>
</organism>
<dbReference type="SUPFAM" id="SSF47648">
    <property type="entry name" value="Nucleoside phosphorylase/phosphoribosyltransferase N-terminal domain"/>
    <property type="match status" value="1"/>
</dbReference>
<dbReference type="NCBIfam" id="TIGR01245">
    <property type="entry name" value="trpD"/>
    <property type="match status" value="1"/>
</dbReference>
<dbReference type="Pfam" id="PF00591">
    <property type="entry name" value="Glycos_transf_3"/>
    <property type="match status" value="1"/>
</dbReference>
<dbReference type="InterPro" id="IPR005940">
    <property type="entry name" value="Anthranilate_Pribosyl_Tfrase"/>
</dbReference>
<dbReference type="GO" id="GO:0000287">
    <property type="term" value="F:magnesium ion binding"/>
    <property type="evidence" value="ECO:0007669"/>
    <property type="project" value="UniProtKB-UniRule"/>
</dbReference>
<dbReference type="SUPFAM" id="SSF52418">
    <property type="entry name" value="Nucleoside phosphorylase/phosphoribosyltransferase catalytic domain"/>
    <property type="match status" value="1"/>
</dbReference>
<keyword evidence="7 8" id="KW-0057">Aromatic amino acid biosynthesis</keyword>
<comment type="function">
    <text evidence="8">Catalyzes the transfer of the phosphoribosyl group of 5-phosphorylribose-1-pyrophosphate (PRPP) to anthranilate to yield N-(5'-phosphoribosyl)-anthranilate (PRA).</text>
</comment>
<dbReference type="PANTHER" id="PTHR43285:SF2">
    <property type="entry name" value="ANTHRANILATE PHOSPHORIBOSYLTRANSFERASE"/>
    <property type="match status" value="1"/>
</dbReference>
<accession>A0ABD4TES8</accession>
<reference evidence="11 12" key="1">
    <citation type="submission" date="2019-08" db="EMBL/GenBank/DDBJ databases">
        <authorList>
            <person name="Chen S.-C."/>
            <person name="Lai M.-C."/>
            <person name="You Y.-T."/>
        </authorList>
    </citation>
    <scope>NUCLEOTIDE SEQUENCE [LARGE SCALE GENOMIC DNA]</scope>
    <source>
        <strain evidence="11 12">P2F9704a</strain>
    </source>
</reference>
<comment type="caution">
    <text evidence="8">Lacks conserved residue(s) required for the propagation of feature annotation.</text>
</comment>